<comment type="similarity">
    <text evidence="7">Belongs to the glycosyltransferase 87 family.</text>
</comment>
<comment type="caution">
    <text evidence="9">The sequence shown here is derived from an EMBL/GenBank/DDBJ whole genome shotgun (WGS) entry which is preliminary data.</text>
</comment>
<dbReference type="InterPro" id="IPR018584">
    <property type="entry name" value="GT87"/>
</dbReference>
<feature type="transmembrane region" description="Helical" evidence="8">
    <location>
        <begin position="318"/>
        <end position="336"/>
    </location>
</feature>
<keyword evidence="5 8" id="KW-1133">Transmembrane helix</keyword>
<accession>A0ABS6V7W1</accession>
<feature type="transmembrane region" description="Helical" evidence="8">
    <location>
        <begin position="159"/>
        <end position="177"/>
    </location>
</feature>
<dbReference type="Proteomes" id="UP000698028">
    <property type="component" value="Unassembled WGS sequence"/>
</dbReference>
<feature type="transmembrane region" description="Helical" evidence="8">
    <location>
        <begin position="126"/>
        <end position="153"/>
    </location>
</feature>
<dbReference type="RefSeq" id="WP_218633503.1">
    <property type="nucleotide sequence ID" value="NZ_JAHVAH010000001.1"/>
</dbReference>
<evidence type="ECO:0000313" key="9">
    <source>
        <dbReference type="EMBL" id="MBW0145608.1"/>
    </source>
</evidence>
<keyword evidence="2" id="KW-1003">Cell membrane</keyword>
<feature type="transmembrane region" description="Helical" evidence="8">
    <location>
        <begin position="186"/>
        <end position="206"/>
    </location>
</feature>
<keyword evidence="3" id="KW-0808">Transferase</keyword>
<evidence type="ECO:0000256" key="3">
    <source>
        <dbReference type="ARBA" id="ARBA00022679"/>
    </source>
</evidence>
<evidence type="ECO:0000256" key="2">
    <source>
        <dbReference type="ARBA" id="ARBA00022475"/>
    </source>
</evidence>
<evidence type="ECO:0000256" key="5">
    <source>
        <dbReference type="ARBA" id="ARBA00022989"/>
    </source>
</evidence>
<dbReference type="Pfam" id="PF09594">
    <property type="entry name" value="GT87"/>
    <property type="match status" value="1"/>
</dbReference>
<feature type="transmembrane region" description="Helical" evidence="8">
    <location>
        <begin position="100"/>
        <end position="119"/>
    </location>
</feature>
<evidence type="ECO:0000313" key="10">
    <source>
        <dbReference type="Proteomes" id="UP000698028"/>
    </source>
</evidence>
<evidence type="ECO:0000256" key="4">
    <source>
        <dbReference type="ARBA" id="ARBA00022692"/>
    </source>
</evidence>
<keyword evidence="6 8" id="KW-0472">Membrane</keyword>
<gene>
    <name evidence="9" type="ORF">KTQ36_09920</name>
</gene>
<evidence type="ECO:0000256" key="7">
    <source>
        <dbReference type="ARBA" id="ARBA00024033"/>
    </source>
</evidence>
<keyword evidence="4 8" id="KW-0812">Transmembrane</keyword>
<dbReference type="EMBL" id="JAHVAH010000001">
    <property type="protein sequence ID" value="MBW0145608.1"/>
    <property type="molecule type" value="Genomic_DNA"/>
</dbReference>
<sequence length="359" mass="39647">MPRWIWIAIVAYALVMMSVSVIVVRDLPWREALMARDFSNVWIAGQAILSGDAVLLYDREAFTRLSETLLGFTWGNNYSYPPHSLFLAAPFGLLSHPPAFFIWNVAGVVLFALAARPYLPPALPWWAAVLNPATLVCIVYGHYGLLIGALWLWSFRGSGIAAGLATLKPHLGLMIFIRTLADRRQFLIAVVTTLFLVTLSAAAFGIDTWRAFVSDTSAYQSGLFMTPSDGARRSMVVPFVSYGLLGQMLFAVAAIVLLSRHFSVFTAATATFLILPYGYHYDMTVACLGFAVLAASRWETLAWWEKVALLVAFFVPQFVRYGAFIAPPILLLALWLQVRHRQGDPVFGTRSAASTPSTV</sequence>
<feature type="transmembrane region" description="Helical" evidence="8">
    <location>
        <begin position="6"/>
        <end position="27"/>
    </location>
</feature>
<evidence type="ECO:0000256" key="6">
    <source>
        <dbReference type="ARBA" id="ARBA00023136"/>
    </source>
</evidence>
<name>A0ABS6V7W1_9SPHN</name>
<keyword evidence="10" id="KW-1185">Reference proteome</keyword>
<reference evidence="9 10" key="1">
    <citation type="submission" date="2021-07" db="EMBL/GenBank/DDBJ databases">
        <title>The draft genome sequence of Sphingomicrobium sp. B8.</title>
        <authorList>
            <person name="Mu L."/>
        </authorList>
    </citation>
    <scope>NUCLEOTIDE SEQUENCE [LARGE SCALE GENOMIC DNA]</scope>
    <source>
        <strain evidence="9 10">B8</strain>
    </source>
</reference>
<protein>
    <submittedName>
        <fullName evidence="9">DUF2029 domain-containing protein</fullName>
    </submittedName>
</protein>
<evidence type="ECO:0000256" key="8">
    <source>
        <dbReference type="SAM" id="Phobius"/>
    </source>
</evidence>
<comment type="subcellular location">
    <subcellularLocation>
        <location evidence="1">Cell membrane</location>
        <topology evidence="1">Multi-pass membrane protein</topology>
    </subcellularLocation>
</comment>
<evidence type="ECO:0000256" key="1">
    <source>
        <dbReference type="ARBA" id="ARBA00004651"/>
    </source>
</evidence>
<feature type="transmembrane region" description="Helical" evidence="8">
    <location>
        <begin position="279"/>
        <end position="298"/>
    </location>
</feature>
<feature type="transmembrane region" description="Helical" evidence="8">
    <location>
        <begin position="235"/>
        <end position="258"/>
    </location>
</feature>
<organism evidence="9 10">
    <name type="scientific">Sphingomicrobium clamense</name>
    <dbReference type="NCBI Taxonomy" id="2851013"/>
    <lineage>
        <taxon>Bacteria</taxon>
        <taxon>Pseudomonadati</taxon>
        <taxon>Pseudomonadota</taxon>
        <taxon>Alphaproteobacteria</taxon>
        <taxon>Sphingomonadales</taxon>
        <taxon>Sphingomonadaceae</taxon>
        <taxon>Sphingomicrobium</taxon>
    </lineage>
</organism>
<proteinExistence type="inferred from homology"/>